<dbReference type="EMBL" id="CP038484">
    <property type="protein sequence ID" value="QFZ25617.1"/>
    <property type="molecule type" value="Genomic_DNA"/>
</dbReference>
<evidence type="ECO:0000313" key="2">
    <source>
        <dbReference type="Proteomes" id="UP000326582"/>
    </source>
</evidence>
<sequence length="1470" mass="167349">MSHVTLIRVLSCGTRKQITFITVQEIWDSSKQSCLGPMSSSNNKKSLRRKPPPPLNEYKQSGLRINTNPGTDHYQSYHANEREQPSTITPAIIVPEKQNESFDLSFDDSVFSVDSPRLKGPKDLPFDEYSSPTQLKQGSHANILEVAASLSPQEPSKFNSSYVQDPYQDTYSPRDYHRDYHKDYQRDDSRDHQREYERNYRRDHYTQQDSFSTLSPVFPQTSSSPSVSPDLPPGRRYYPPRKFQSLSSSTSSPFFSRDESQTDIRPTSSIKGPTPSPPAKDPTPPYPVSSDLDFSDSDDSSPREEAHLGDIDINRTPSRIPSLTDDLYSTRMSKSQRSLSRSPDYKFLGNNYGAGVAYPSSPESGGNYSSPSNSPTKSPSFSRYTAESSYSGFLAHSRSSRSPSPKKGNRISPTSGSSNFYPIDERDMNFGVGDDLRTPRWSLIEQDYTDYYYDENEHPEGDYMNVFDYTSLPELPKQEPLTPINHTAFRSTLSLFRNDSGLQSSPTLRRKYDELPPVPLELPSLPFSSSSLTSHHFATCKDVWSLRNIFAWCIQLNTWVSGQDISEKQLRKALIKLLVFHKRNTPIDIIGKNASGIIETFRSSGALALEPKADDGTKKTNDLFAHFIPDKEVSGVLVDLTGCYCHDADHTNFSVKDQMLKCYSSQCQLNKIIEHEHFRKTTNIADLVLGSDWATHWQLTPEEINNDTLDSKKQSFLFDLIKFEQTFIQRADCFVTTVGPEFLRVSQTMISQDVTFSLRDFGEKLLKSAKDLVSIHKTNLYEPLLKILISDGKFLSNIAGIANLYYEWSKSVRSALLEYMSCVPMIEYLLGNEALKDWDSTLRNNPKVKDLQVNGNLLLMSTFNSRYQQLPLQLMDIRKFYDEQEEEYEVLTKAVDSIKSLGTTVNQMKVHADNVHSLDILQKHLTWKSNIFKPNINLTSTKRKFYYRGDLNKKGDLKINTNTVHVIVLDNYLLITERSKSQRTIRYKVTETPILMDFLIVENRDKEGGITAKVGTSTSTSKNGDGDEDVFTYPFKVRYAGRKHESHTFLAGSEAERNRWISVLEKSRYNLMKRVSPLAPYDLDLVDNCYFAYEHQPAKTKLPVLPPNDPIQMLAESTNAVLKARRVPRDVFSPNVPKNMIERRKIKCAETCTFSGSTFVFVGTNQGVFCTDRKNRWKQILNTSNVTKLTVVPHLNVVLVLGNKVLRHYPLQSLVEVYYERKERLSSFPIINEEILFYEVGRHNEIPTLFVARKAAGEVRFKVFIFDTDANGILTSFSLIKEFYIAGQCYGLSIFNTSIAVHTERGFEVMKLSTLSPRTIPDLPESGNKKIDSYGRKTGKHTDVIRRAISHCSPMGMFKLNNNKEFLLVYKDLAIFVNKAGSLSRTTTVRFDFRPTSISFVDNNLFLVCEEVIEVWSISDSTDGKNTLIQVIPSKGIRMINSDRLMFSTTNPQNQGLQMVFQMLPRKQKL</sequence>
<accession>A0ACD0WDS1</accession>
<gene>
    <name evidence="1" type="ORF">EJF14_10719</name>
</gene>
<reference evidence="2" key="1">
    <citation type="journal article" date="2019" name="MBio">
        <title>Comparative genomics for the elucidation of multidrug resistance (MDR) in Candida lusitaniae.</title>
        <authorList>
            <person name="Kannan A."/>
            <person name="Asner S.A."/>
            <person name="Trachsel E."/>
            <person name="Kelly S."/>
            <person name="Parker J."/>
            <person name="Sanglard D."/>
        </authorList>
    </citation>
    <scope>NUCLEOTIDE SEQUENCE [LARGE SCALE GENOMIC DNA]</scope>
    <source>
        <strain evidence="2">P1</strain>
    </source>
</reference>
<organism evidence="1 2">
    <name type="scientific">Clavispora lusitaniae</name>
    <name type="common">Candida lusitaniae</name>
    <dbReference type="NCBI Taxonomy" id="36911"/>
    <lineage>
        <taxon>Eukaryota</taxon>
        <taxon>Fungi</taxon>
        <taxon>Dikarya</taxon>
        <taxon>Ascomycota</taxon>
        <taxon>Saccharomycotina</taxon>
        <taxon>Pichiomycetes</taxon>
        <taxon>Metschnikowiaceae</taxon>
        <taxon>Clavispora</taxon>
    </lineage>
</organism>
<name>A0ACD0WDS1_CLALS</name>
<proteinExistence type="predicted"/>
<protein>
    <submittedName>
        <fullName evidence="1">Rho1 guanine nucleotide exchange factor</fullName>
    </submittedName>
</protein>
<keyword evidence="2" id="KW-1185">Reference proteome</keyword>
<evidence type="ECO:0000313" key="1">
    <source>
        <dbReference type="EMBL" id="QFZ25617.1"/>
    </source>
</evidence>
<dbReference type="Proteomes" id="UP000326582">
    <property type="component" value="Chromosome 1"/>
</dbReference>